<evidence type="ECO:0000313" key="2">
    <source>
        <dbReference type="EMBL" id="KIX04914.1"/>
    </source>
</evidence>
<feature type="compositionally biased region" description="Basic and acidic residues" evidence="1">
    <location>
        <begin position="63"/>
        <end position="72"/>
    </location>
</feature>
<accession>A0A0D2IGM6</accession>
<feature type="compositionally biased region" description="Polar residues" evidence="1">
    <location>
        <begin position="74"/>
        <end position="87"/>
    </location>
</feature>
<dbReference type="Proteomes" id="UP000053617">
    <property type="component" value="Unassembled WGS sequence"/>
</dbReference>
<feature type="compositionally biased region" description="Polar residues" evidence="1">
    <location>
        <begin position="435"/>
        <end position="449"/>
    </location>
</feature>
<feature type="compositionally biased region" description="Polar residues" evidence="1">
    <location>
        <begin position="235"/>
        <end position="245"/>
    </location>
</feature>
<dbReference type="GeneID" id="25293856"/>
<evidence type="ECO:0000313" key="3">
    <source>
        <dbReference type="Proteomes" id="UP000053617"/>
    </source>
</evidence>
<dbReference type="STRING" id="1442369.A0A0D2IGM6"/>
<protein>
    <submittedName>
        <fullName evidence="2">Rhinocladiella mackenziei CBS 650.93 unplaced genomic scaffold supercont1.4, whole genome shotgun sequence</fullName>
    </submittedName>
</protein>
<feature type="region of interest" description="Disordered" evidence="1">
    <location>
        <begin position="235"/>
        <end position="331"/>
    </location>
</feature>
<name>A0A0D2IGM6_9EURO</name>
<organism evidence="2 3">
    <name type="scientific">Rhinocladiella mackenziei CBS 650.93</name>
    <dbReference type="NCBI Taxonomy" id="1442369"/>
    <lineage>
        <taxon>Eukaryota</taxon>
        <taxon>Fungi</taxon>
        <taxon>Dikarya</taxon>
        <taxon>Ascomycota</taxon>
        <taxon>Pezizomycotina</taxon>
        <taxon>Eurotiomycetes</taxon>
        <taxon>Chaetothyriomycetidae</taxon>
        <taxon>Chaetothyriales</taxon>
        <taxon>Herpotrichiellaceae</taxon>
        <taxon>Rhinocladiella</taxon>
    </lineage>
</organism>
<keyword evidence="3" id="KW-1185">Reference proteome</keyword>
<dbReference type="OrthoDB" id="4160901at2759"/>
<dbReference type="VEuPathDB" id="FungiDB:Z518_05785"/>
<proteinExistence type="predicted"/>
<feature type="compositionally biased region" description="Basic residues" evidence="1">
    <location>
        <begin position="273"/>
        <end position="285"/>
    </location>
</feature>
<feature type="compositionally biased region" description="Polar residues" evidence="1">
    <location>
        <begin position="256"/>
        <end position="266"/>
    </location>
</feature>
<feature type="compositionally biased region" description="Basic and acidic residues" evidence="1">
    <location>
        <begin position="424"/>
        <end position="434"/>
    </location>
</feature>
<reference evidence="2 3" key="1">
    <citation type="submission" date="2015-01" db="EMBL/GenBank/DDBJ databases">
        <title>The Genome Sequence of Rhinocladiella mackenzie CBS 650.93.</title>
        <authorList>
            <consortium name="The Broad Institute Genomics Platform"/>
            <person name="Cuomo C."/>
            <person name="de Hoog S."/>
            <person name="Gorbushina A."/>
            <person name="Stielow B."/>
            <person name="Teixiera M."/>
            <person name="Abouelleil A."/>
            <person name="Chapman S.B."/>
            <person name="Priest M."/>
            <person name="Young S.K."/>
            <person name="Wortman J."/>
            <person name="Nusbaum C."/>
            <person name="Birren B."/>
        </authorList>
    </citation>
    <scope>NUCLEOTIDE SEQUENCE [LARGE SCALE GENOMIC DNA]</scope>
    <source>
        <strain evidence="2 3">CBS 650.93</strain>
    </source>
</reference>
<dbReference type="RefSeq" id="XP_013272050.1">
    <property type="nucleotide sequence ID" value="XM_013416596.1"/>
</dbReference>
<dbReference type="HOGENOM" id="CLU_036624_0_0_1"/>
<feature type="region of interest" description="Disordered" evidence="1">
    <location>
        <begin position="41"/>
        <end position="106"/>
    </location>
</feature>
<dbReference type="AlphaFoldDB" id="A0A0D2IGM6"/>
<sequence length="449" mass="50077">MVPWEKITKLIGGRGVAEKSEQKKLEKQYEDAPKALKQLTEVTKEPPAEYPSRPLSIYSAPLSDRHNPRERSLLSAQRPNYERSVSSPAAPAILTQRTPTGPPDITAGDLSTEELKRNYSCDSIWNFKSQPLPPMPRMTGFGRYRRAANASAEWQLEHVHRHLHDVRGVIVNHLGDCPPAGLDLETWREYRAQHPRTSSFGSSYSSDSGPFHTGATEYIDLNTGTRVSRGFGASATSSVTSSFNDGSGHYRRDSTLSKTSMASPSSEGDAKLSRRSSRTSPHRHTSSTSISHLTAIREMQETQTNPPRKVARPCDFDENRNHENALASDEDDEFDWSDMLEVGGGNVSNLTKGLERRPSSKGVPNARPALTRLRTNPQERPKSLYGKKTVSCRSKPVKMAPRTDRHRVRLHKRPTEGTRTASQESKKTQKESHSPVETCQTQPNTMQEA</sequence>
<feature type="compositionally biased region" description="Basic and acidic residues" evidence="1">
    <location>
        <begin position="312"/>
        <end position="323"/>
    </location>
</feature>
<dbReference type="EMBL" id="KN847478">
    <property type="protein sequence ID" value="KIX04914.1"/>
    <property type="molecule type" value="Genomic_DNA"/>
</dbReference>
<evidence type="ECO:0000256" key="1">
    <source>
        <dbReference type="SAM" id="MobiDB-lite"/>
    </source>
</evidence>
<gene>
    <name evidence="2" type="ORF">Z518_05785</name>
</gene>
<feature type="region of interest" description="Disordered" evidence="1">
    <location>
        <begin position="347"/>
        <end position="449"/>
    </location>
</feature>